<name>A0ACB7EF91_NIBAL</name>
<keyword evidence="1" id="KW-0436">Ligase</keyword>
<gene>
    <name evidence="1" type="primary">RANBP2</name>
    <name evidence="1" type="ORF">GBF38_017324</name>
</gene>
<evidence type="ECO:0000313" key="2">
    <source>
        <dbReference type="Proteomes" id="UP000805704"/>
    </source>
</evidence>
<dbReference type="EMBL" id="CM024796">
    <property type="protein sequence ID" value="KAG8000752.1"/>
    <property type="molecule type" value="Genomic_DNA"/>
</dbReference>
<protein>
    <submittedName>
        <fullName evidence="1">E3 SUMO-protein ligase RanBP2</fullName>
    </submittedName>
</protein>
<dbReference type="Proteomes" id="UP000805704">
    <property type="component" value="Chromosome 8"/>
</dbReference>
<keyword evidence="2" id="KW-1185">Reference proteome</keyword>
<proteinExistence type="predicted"/>
<accession>A0ACB7EF91</accession>
<evidence type="ECO:0000313" key="1">
    <source>
        <dbReference type="EMBL" id="KAG8000752.1"/>
    </source>
</evidence>
<organism evidence="1 2">
    <name type="scientific">Nibea albiflora</name>
    <name type="common">Yellow drum</name>
    <name type="synonym">Corvina albiflora</name>
    <dbReference type="NCBI Taxonomy" id="240163"/>
    <lineage>
        <taxon>Eukaryota</taxon>
        <taxon>Metazoa</taxon>
        <taxon>Chordata</taxon>
        <taxon>Craniata</taxon>
        <taxon>Vertebrata</taxon>
        <taxon>Euteleostomi</taxon>
        <taxon>Actinopterygii</taxon>
        <taxon>Neopterygii</taxon>
        <taxon>Teleostei</taxon>
        <taxon>Neoteleostei</taxon>
        <taxon>Acanthomorphata</taxon>
        <taxon>Eupercaria</taxon>
        <taxon>Sciaenidae</taxon>
        <taxon>Nibea</taxon>
    </lineage>
</organism>
<sequence length="1245" mass="140036">MRRSKVEVDRYVSSVQSSSPSLKEKPVKGFLFAKLYFEAKEYELAKRHVSEYLKVQERDPKAHKFLGQLFEREGDINKAIGCYKRSVDLNPAQRDLVLKVAELLVNKEECDSRAEFWVEKAAKLLPGNPAIFNLKDGRLEEAVKHCLAAEKRGVLNQSLDWYTIVLHTLQEYLAQPSVSSNEKMCRRLQRELLLAHCSLLRITLSQSSVQPSLDALRRFDEAMQTLSSVAGRHMDDLFEVFVEMRGHLYMHAATLLLKLAQDRQQTWRAVIDLAALCYLLAYQVPRPKPKVTKRDQSAPLPLELLANDRQSQAGHMLLNLSTDSSSLIREVVEAFGNRSGQDSLFELLFGPHASAGSSFIANDDIHSVNSTAPELSQLVKWDAGSILLHGGNLQHLSWLGLQWTLLAQRPALRDWLQQLFPRLTLETSKLDTNAPESICLLDLEVFLYGVVFCSHCQLQETAKLSSSVNQQQQQQLYEPRCLPLPLIRLLTTDRQKGVVGCRLQPHSQTSRGDGVNSYYDQKEYISRSVHYWKFVRPLLDKIKNRRSIPEPLEPLFMHFQSKDIQISSVRGYEDEANIAYAALLDIEGKTEEAIATLETINNMSSIWHLAQIYQRLSEEASNGVEETQDRCITFLRKFRTYLSKIYNANADDIEKLPVSMEDIVDLLNDVNQQLGESGEAVDEEEEKEEPGRRGPAHSSPAHPTETSATISHIKFSTPSPNKSLISPSKRHLISPKTPPHWVEDQKSLLQMLCQQIEALKNEVHDLRHNASGNAGSPHHKMYGETYGAEGLQEPFTPVQSYHGAPLTVSTTGPSVYYNQSPAYNSQYLLRTAANGPMYGMNRMPPQQHMYAYQQPTHTPPLQPAQACIYPPQEQVFGAPLRFESSATSLLSPYSEEYYGQSVTQQTTNPPLPEPGYFTKPSVVPVQPPKSIEGKPGKLSFSQQAPAEVPKVPSFGAGAVAQSTPSTAFKFNSNFKSNDGDFTFSASQAKHSESLLGLLTSDIPTKTETVPDKPAAHEQPPSQTGIFTFGNKNISGFSFVDSTQNTVNTGSLFGKVDQPFKFGVAKSAAEEERAVESDNDSTHVEEDEDGPHFEPIVPLPDKVDVKTGEEEEEEMFCNRAKLYRFDTETKEWKERGIGNVKILRHSTKGKVRLLMRREQVLKICANHYITADMLLKPNASSDKSWVWNAIDYADEEPKPEQLAIRFKTVDEASLFKAKFEEAQKIVLKSPEKDKRQEKKEEACKSS</sequence>
<comment type="caution">
    <text evidence="1">The sequence shown here is derived from an EMBL/GenBank/DDBJ whole genome shotgun (WGS) entry which is preliminary data.</text>
</comment>
<reference evidence="1" key="1">
    <citation type="submission" date="2020-04" db="EMBL/GenBank/DDBJ databases">
        <title>A chromosome-scale assembly and high-density genetic map of the yellow drum (Nibea albiflora) genome.</title>
        <authorList>
            <person name="Xu D."/>
            <person name="Zhang W."/>
            <person name="Chen R."/>
            <person name="Tan P."/>
            <person name="Wang L."/>
            <person name="Song H."/>
            <person name="Tian L."/>
            <person name="Zhu Q."/>
            <person name="Wang B."/>
        </authorList>
    </citation>
    <scope>NUCLEOTIDE SEQUENCE</scope>
    <source>
        <strain evidence="1">ZJHYS-2018</strain>
    </source>
</reference>